<accession>A0A1H4ALR6</accession>
<sequence>MKLFKIFQYAYLVFAVLFLYDAYENWGGVEETRAYSSLLLGALAIFMFFFRQKFNKKFDNKDQKK</sequence>
<reference evidence="2 3" key="1">
    <citation type="submission" date="2016-10" db="EMBL/GenBank/DDBJ databases">
        <authorList>
            <person name="de Groot N.N."/>
        </authorList>
    </citation>
    <scope>NUCLEOTIDE SEQUENCE [LARGE SCALE GENOMIC DNA]</scope>
    <source>
        <strain evidence="2 3">DSM 23842</strain>
    </source>
</reference>
<keyword evidence="1" id="KW-0472">Membrane</keyword>
<evidence type="ECO:0000313" key="2">
    <source>
        <dbReference type="EMBL" id="SEA36880.1"/>
    </source>
</evidence>
<feature type="transmembrane region" description="Helical" evidence="1">
    <location>
        <begin position="35"/>
        <end position="51"/>
    </location>
</feature>
<dbReference type="EMBL" id="FNQK01000011">
    <property type="protein sequence ID" value="SEA36880.1"/>
    <property type="molecule type" value="Genomic_DNA"/>
</dbReference>
<evidence type="ECO:0000313" key="3">
    <source>
        <dbReference type="Proteomes" id="UP000198846"/>
    </source>
</evidence>
<organism evidence="2 3">
    <name type="scientific">Bizionia paragorgiae</name>
    <dbReference type="NCBI Taxonomy" id="283786"/>
    <lineage>
        <taxon>Bacteria</taxon>
        <taxon>Pseudomonadati</taxon>
        <taxon>Bacteroidota</taxon>
        <taxon>Flavobacteriia</taxon>
        <taxon>Flavobacteriales</taxon>
        <taxon>Flavobacteriaceae</taxon>
        <taxon>Bizionia</taxon>
    </lineage>
</organism>
<keyword evidence="1" id="KW-1133">Transmembrane helix</keyword>
<dbReference type="STRING" id="283786.SAMN04487990_11150"/>
<keyword evidence="3" id="KW-1185">Reference proteome</keyword>
<proteinExistence type="predicted"/>
<dbReference type="Proteomes" id="UP000198846">
    <property type="component" value="Unassembled WGS sequence"/>
</dbReference>
<name>A0A1H4ALR6_BIZPA</name>
<gene>
    <name evidence="2" type="ORF">SAMN04487990_11150</name>
</gene>
<dbReference type="OrthoDB" id="1151040at2"/>
<dbReference type="RefSeq" id="WP_092134471.1">
    <property type="nucleotide sequence ID" value="NZ_FNQK01000011.1"/>
</dbReference>
<protein>
    <submittedName>
        <fullName evidence="2">Uncharacterized protein</fullName>
    </submittedName>
</protein>
<feature type="transmembrane region" description="Helical" evidence="1">
    <location>
        <begin position="7"/>
        <end position="23"/>
    </location>
</feature>
<dbReference type="AlphaFoldDB" id="A0A1H4ALR6"/>
<evidence type="ECO:0000256" key="1">
    <source>
        <dbReference type="SAM" id="Phobius"/>
    </source>
</evidence>
<keyword evidence="1" id="KW-0812">Transmembrane</keyword>